<dbReference type="GO" id="GO:0005031">
    <property type="term" value="F:tumor necrosis factor receptor activity"/>
    <property type="evidence" value="ECO:0007669"/>
    <property type="project" value="InterPro"/>
</dbReference>
<dbReference type="InParanoid" id="A0A6P5JD66"/>
<accession>A0A6P5JD66</accession>
<organism evidence="6 7">
    <name type="scientific">Phascolarctos cinereus</name>
    <name type="common">Koala</name>
    <dbReference type="NCBI Taxonomy" id="38626"/>
    <lineage>
        <taxon>Eukaryota</taxon>
        <taxon>Metazoa</taxon>
        <taxon>Chordata</taxon>
        <taxon>Craniata</taxon>
        <taxon>Vertebrata</taxon>
        <taxon>Euteleostomi</taxon>
        <taxon>Mammalia</taxon>
        <taxon>Metatheria</taxon>
        <taxon>Diprotodontia</taxon>
        <taxon>Phascolarctidae</taxon>
        <taxon>Phascolarctos</taxon>
    </lineage>
</organism>
<evidence type="ECO:0000256" key="4">
    <source>
        <dbReference type="SAM" id="SignalP"/>
    </source>
</evidence>
<evidence type="ECO:0000256" key="2">
    <source>
        <dbReference type="SAM" id="MobiDB-lite"/>
    </source>
</evidence>
<evidence type="ECO:0000259" key="5">
    <source>
        <dbReference type="PROSITE" id="PS50050"/>
    </source>
</evidence>
<dbReference type="PROSITE" id="PS00652">
    <property type="entry name" value="TNFR_NGFR_1"/>
    <property type="match status" value="2"/>
</dbReference>
<feature type="signal peptide" evidence="4">
    <location>
        <begin position="1"/>
        <end position="27"/>
    </location>
</feature>
<keyword evidence="3" id="KW-1133">Transmembrane helix</keyword>
<reference evidence="7" key="1">
    <citation type="submission" date="2025-08" db="UniProtKB">
        <authorList>
            <consortium name="RefSeq"/>
        </authorList>
    </citation>
    <scope>IDENTIFICATION</scope>
    <source>
        <tissue evidence="7">Spleen</tissue>
    </source>
</reference>
<keyword evidence="4" id="KW-0732">Signal</keyword>
<feature type="transmembrane region" description="Helical" evidence="3">
    <location>
        <begin position="216"/>
        <end position="241"/>
    </location>
</feature>
<keyword evidence="1" id="KW-1015">Disulfide bond</keyword>
<dbReference type="InterPro" id="IPR020445">
    <property type="entry name" value="TNFR_4"/>
</dbReference>
<dbReference type="Gene3D" id="2.10.50.10">
    <property type="entry name" value="Tumor Necrosis Factor Receptor, subunit A, domain 2"/>
    <property type="match status" value="2"/>
</dbReference>
<feature type="disulfide bond" evidence="1">
    <location>
        <begin position="45"/>
        <end position="63"/>
    </location>
</feature>
<feature type="region of interest" description="Disordered" evidence="2">
    <location>
        <begin position="158"/>
        <end position="193"/>
    </location>
</feature>
<dbReference type="KEGG" id="pcw:110201078"/>
<dbReference type="CTD" id="7293"/>
<protein>
    <submittedName>
        <fullName evidence="7">Tumor necrosis factor receptor superfamily member 4 isoform X1</fullName>
    </submittedName>
</protein>
<keyword evidence="3" id="KW-0812">Transmembrane</keyword>
<evidence type="ECO:0000313" key="6">
    <source>
        <dbReference type="Proteomes" id="UP000515140"/>
    </source>
</evidence>
<feature type="chain" id="PRO_5027803631" evidence="4">
    <location>
        <begin position="28"/>
        <end position="278"/>
    </location>
</feature>
<dbReference type="PANTHER" id="PTHR47881:SF1">
    <property type="entry name" value="TUMOR NECROSIS FACTOR RECEPTOR SUPERFAMILY MEMBER 4"/>
    <property type="match status" value="1"/>
</dbReference>
<dbReference type="PANTHER" id="PTHR47881">
    <property type="entry name" value="TUMOR NECROSIS FACTOR RECEPTOR SUBFAMILY MEMBER 4"/>
    <property type="match status" value="1"/>
</dbReference>
<dbReference type="Pfam" id="PF00020">
    <property type="entry name" value="TNFR_c6"/>
    <property type="match status" value="2"/>
</dbReference>
<evidence type="ECO:0000313" key="7">
    <source>
        <dbReference type="RefSeq" id="XP_020832227.1"/>
    </source>
</evidence>
<feature type="domain" description="TNFR-Cys" evidence="5">
    <location>
        <begin position="65"/>
        <end position="106"/>
    </location>
</feature>
<feature type="domain" description="TNFR-Cys" evidence="5">
    <location>
        <begin position="29"/>
        <end position="63"/>
    </location>
</feature>
<keyword evidence="7" id="KW-0675">Receptor</keyword>
<gene>
    <name evidence="7" type="primary">TNFRSF4</name>
</gene>
<feature type="compositionally biased region" description="Low complexity" evidence="2">
    <location>
        <begin position="178"/>
        <end position="193"/>
    </location>
</feature>
<feature type="repeat" description="TNFR-Cys" evidence="1">
    <location>
        <begin position="65"/>
        <end position="106"/>
    </location>
</feature>
<dbReference type="GO" id="GO:0006954">
    <property type="term" value="P:inflammatory response"/>
    <property type="evidence" value="ECO:0007669"/>
    <property type="project" value="InterPro"/>
</dbReference>
<dbReference type="GeneID" id="110201078"/>
<keyword evidence="3" id="KW-0472">Membrane</keyword>
<dbReference type="InterPro" id="IPR001368">
    <property type="entry name" value="TNFR/NGFR_Cys_rich_reg"/>
</dbReference>
<dbReference type="InterPro" id="IPR034022">
    <property type="entry name" value="TNFRSF4_N"/>
</dbReference>
<proteinExistence type="predicted"/>
<dbReference type="CDD" id="cd13406">
    <property type="entry name" value="TNFRSF4"/>
    <property type="match status" value="1"/>
</dbReference>
<dbReference type="SMART" id="SM00208">
    <property type="entry name" value="TNFR"/>
    <property type="match status" value="3"/>
</dbReference>
<keyword evidence="6" id="KW-1185">Reference proteome</keyword>
<feature type="disulfide bond" evidence="1">
    <location>
        <begin position="42"/>
        <end position="55"/>
    </location>
</feature>
<name>A0A6P5JD66_PHACI</name>
<sequence length="278" mass="30573">MTGWHRYLWRLVTLLCLLAAQLRLASLHQCGKNSYSSAGQCCQYCKPGFEMVSRCTDREDTRCKPCAKRLFKEGFSYDFCQPCTQCHVGSGSQVLKNCTASSDTVCQCTPGTQPVETFKWGVECSRCPPGHFSLGENSMCKPWTNCTAIGKRTLRAGSPQADADCEDARTPGPPRSPPTSARTTTTSSSSSTAHLRVTTQSVGVLSTFQSLPDKPWSPFSVIFLVLLLLLVFGVVMLVLGISLSKRDKRQLPAIWKPPGTHSFRMPIQEEHQSSLAKV</sequence>
<dbReference type="RefSeq" id="XP_020832227.1">
    <property type="nucleotide sequence ID" value="XM_020976568.1"/>
</dbReference>
<evidence type="ECO:0000256" key="1">
    <source>
        <dbReference type="PROSITE-ProRule" id="PRU00206"/>
    </source>
</evidence>
<comment type="caution">
    <text evidence="1">Lacks conserved residue(s) required for the propagation of feature annotation.</text>
</comment>
<dbReference type="SUPFAM" id="SSF57586">
    <property type="entry name" value="TNF receptor-like"/>
    <property type="match status" value="3"/>
</dbReference>
<feature type="repeat" description="TNFR-Cys" evidence="1">
    <location>
        <begin position="29"/>
        <end position="63"/>
    </location>
</feature>
<evidence type="ECO:0000256" key="3">
    <source>
        <dbReference type="SAM" id="Phobius"/>
    </source>
</evidence>
<dbReference type="FunCoup" id="A0A6P5JD66">
    <property type="interactions" value="320"/>
</dbReference>
<dbReference type="Proteomes" id="UP000515140">
    <property type="component" value="Unplaced"/>
</dbReference>
<dbReference type="AlphaFoldDB" id="A0A6P5JD66"/>
<dbReference type="PROSITE" id="PS50050">
    <property type="entry name" value="TNFR_NGFR_2"/>
    <property type="match status" value="2"/>
</dbReference>